<evidence type="ECO:0000313" key="2">
    <source>
        <dbReference type="Proteomes" id="UP000499080"/>
    </source>
</evidence>
<proteinExistence type="predicted"/>
<dbReference type="AlphaFoldDB" id="A0A4Y2CB35"/>
<evidence type="ECO:0000313" key="1">
    <source>
        <dbReference type="EMBL" id="GBM00947.1"/>
    </source>
</evidence>
<dbReference type="Proteomes" id="UP000499080">
    <property type="component" value="Unassembled WGS sequence"/>
</dbReference>
<gene>
    <name evidence="1" type="ORF">AVEN_151399_1</name>
</gene>
<sequence length="115" mass="12883">MLPEVGKNQKVFKKKKSNKIKTLPSKKFLVVGDISTLEQTVVWLGDGCSRVTIMRFSLHSLSALSEELHQTHGSVRDALSDTVCHVTNLHITVPTLSQKKWSEEWEKQLRGGRGG</sequence>
<name>A0A4Y2CB35_ARAVE</name>
<protein>
    <submittedName>
        <fullName evidence="1">Uncharacterized protein</fullName>
    </submittedName>
</protein>
<comment type="caution">
    <text evidence="1">The sequence shown here is derived from an EMBL/GenBank/DDBJ whole genome shotgun (WGS) entry which is preliminary data.</text>
</comment>
<organism evidence="1 2">
    <name type="scientific">Araneus ventricosus</name>
    <name type="common">Orbweaver spider</name>
    <name type="synonym">Epeira ventricosa</name>
    <dbReference type="NCBI Taxonomy" id="182803"/>
    <lineage>
        <taxon>Eukaryota</taxon>
        <taxon>Metazoa</taxon>
        <taxon>Ecdysozoa</taxon>
        <taxon>Arthropoda</taxon>
        <taxon>Chelicerata</taxon>
        <taxon>Arachnida</taxon>
        <taxon>Araneae</taxon>
        <taxon>Araneomorphae</taxon>
        <taxon>Entelegynae</taxon>
        <taxon>Araneoidea</taxon>
        <taxon>Araneidae</taxon>
        <taxon>Araneus</taxon>
    </lineage>
</organism>
<keyword evidence="2" id="KW-1185">Reference proteome</keyword>
<dbReference type="EMBL" id="BGPR01000162">
    <property type="protein sequence ID" value="GBM00947.1"/>
    <property type="molecule type" value="Genomic_DNA"/>
</dbReference>
<accession>A0A4Y2CB35</accession>
<reference evidence="1 2" key="1">
    <citation type="journal article" date="2019" name="Sci. Rep.">
        <title>Orb-weaving spider Araneus ventricosus genome elucidates the spidroin gene catalogue.</title>
        <authorList>
            <person name="Kono N."/>
            <person name="Nakamura H."/>
            <person name="Ohtoshi R."/>
            <person name="Moran D.A.P."/>
            <person name="Shinohara A."/>
            <person name="Yoshida Y."/>
            <person name="Fujiwara M."/>
            <person name="Mori M."/>
            <person name="Tomita M."/>
            <person name="Arakawa K."/>
        </authorList>
    </citation>
    <scope>NUCLEOTIDE SEQUENCE [LARGE SCALE GENOMIC DNA]</scope>
</reference>